<dbReference type="GO" id="GO:0005886">
    <property type="term" value="C:plasma membrane"/>
    <property type="evidence" value="ECO:0007669"/>
    <property type="project" value="TreeGrafter"/>
</dbReference>
<dbReference type="EMBL" id="JACHGH010000001">
    <property type="protein sequence ID" value="MBB6452129.1"/>
    <property type="molecule type" value="Genomic_DNA"/>
</dbReference>
<dbReference type="InterPro" id="IPR003018">
    <property type="entry name" value="GAF"/>
</dbReference>
<organism evidence="2 3">
    <name type="scientific">Salirhabdus euzebyi</name>
    <dbReference type="NCBI Taxonomy" id="394506"/>
    <lineage>
        <taxon>Bacteria</taxon>
        <taxon>Bacillati</taxon>
        <taxon>Bacillota</taxon>
        <taxon>Bacilli</taxon>
        <taxon>Bacillales</taxon>
        <taxon>Bacillaceae</taxon>
        <taxon>Salirhabdus</taxon>
    </lineage>
</organism>
<dbReference type="InterPro" id="IPR029787">
    <property type="entry name" value="Nucleotide_cyclase"/>
</dbReference>
<dbReference type="InterPro" id="IPR029016">
    <property type="entry name" value="GAF-like_dom_sf"/>
</dbReference>
<dbReference type="SUPFAM" id="SSF55781">
    <property type="entry name" value="GAF domain-like"/>
    <property type="match status" value="2"/>
</dbReference>
<dbReference type="FunFam" id="3.30.70.270:FF:000001">
    <property type="entry name" value="Diguanylate cyclase domain protein"/>
    <property type="match status" value="1"/>
</dbReference>
<dbReference type="NCBIfam" id="TIGR00254">
    <property type="entry name" value="GGDEF"/>
    <property type="match status" value="1"/>
</dbReference>
<dbReference type="SUPFAM" id="SSF55073">
    <property type="entry name" value="Nucleotide cyclase"/>
    <property type="match status" value="1"/>
</dbReference>
<dbReference type="PANTHER" id="PTHR45138:SF9">
    <property type="entry name" value="DIGUANYLATE CYCLASE DGCM-RELATED"/>
    <property type="match status" value="1"/>
</dbReference>
<sequence>MTKKVLALDHLINDIKQKYYDLIMKQNHTTFPIFMSDLAGNIKDATKADFTELFLLNDSLRELVLLSNGELLKHTCKEHTVSLDEFECLLENSPKHCGFPVSNALLGDRADHLYCFIVPLKVEKEINGFILLGFDKATFNEEITAYFDEIAFQTLQIIIKMKHFYTSISEEKKYELLYRLTSKFHSSINMEELLEEIILTLKQLYPSFNYYLLLSQYDFQKSNLPIREIDYYNEEHHASAQSYLTGQCQMESLSETEKSLYAPLKGKQGIYGVLQVITSQSALFSEDDIEFITLIANTAGNALENARLYQQSKRLIDDLQLIIKSSQKLNSKMRLTDTFSYMSHLIQDSFRAEQVGFVLYPNNEVKNFNVLEESSSFFSTEEGLAFVSFIHNCIHNKTTTMFIGDFSNKYPNVSLPFQSVMAVPMVHEQNIIGFVVVLHKIEYFFSFETYKLLQALVHHSALTVVNSLLKEELEQLVRTDYLTKLYSRKHLDEMMNKHIEHGQQGSFILIDIDNFKSINDEYGHDMGDQIITQVAEIIRENIRSHDVAARWGGEELAIYLPNTSLTAGAQVAERLVETVAMKTNPKVTISCGIAFWNNKLVDNSREIFLRADRALYIAKEQGKNRVVNQNEIVV</sequence>
<dbReference type="CDD" id="cd01949">
    <property type="entry name" value="GGDEF"/>
    <property type="match status" value="1"/>
</dbReference>
<proteinExistence type="predicted"/>
<gene>
    <name evidence="2" type="ORF">HNQ94_000550</name>
</gene>
<dbReference type="InterPro" id="IPR043128">
    <property type="entry name" value="Rev_trsase/Diguanyl_cyclase"/>
</dbReference>
<dbReference type="RefSeq" id="WP_246199906.1">
    <property type="nucleotide sequence ID" value="NZ_CADDWK010000001.1"/>
</dbReference>
<evidence type="ECO:0000313" key="2">
    <source>
        <dbReference type="EMBL" id="MBB6452129.1"/>
    </source>
</evidence>
<protein>
    <submittedName>
        <fullName evidence="2">Diguanylate cyclase (GGDEF)-like protein</fullName>
    </submittedName>
</protein>
<dbReference type="AlphaFoldDB" id="A0A841PTH8"/>
<dbReference type="PROSITE" id="PS50887">
    <property type="entry name" value="GGDEF"/>
    <property type="match status" value="1"/>
</dbReference>
<dbReference type="GO" id="GO:0043709">
    <property type="term" value="P:cell adhesion involved in single-species biofilm formation"/>
    <property type="evidence" value="ECO:0007669"/>
    <property type="project" value="TreeGrafter"/>
</dbReference>
<dbReference type="InterPro" id="IPR000160">
    <property type="entry name" value="GGDEF_dom"/>
</dbReference>
<dbReference type="Proteomes" id="UP000581688">
    <property type="component" value="Unassembled WGS sequence"/>
</dbReference>
<evidence type="ECO:0000259" key="1">
    <source>
        <dbReference type="PROSITE" id="PS50887"/>
    </source>
</evidence>
<name>A0A841PTH8_9BACI</name>
<accession>A0A841PTH8</accession>
<dbReference type="Pfam" id="PF00990">
    <property type="entry name" value="GGDEF"/>
    <property type="match status" value="1"/>
</dbReference>
<comment type="caution">
    <text evidence="2">The sequence shown here is derived from an EMBL/GenBank/DDBJ whole genome shotgun (WGS) entry which is preliminary data.</text>
</comment>
<reference evidence="2 3" key="1">
    <citation type="submission" date="2020-08" db="EMBL/GenBank/DDBJ databases">
        <title>Genomic Encyclopedia of Type Strains, Phase IV (KMG-IV): sequencing the most valuable type-strain genomes for metagenomic binning, comparative biology and taxonomic classification.</title>
        <authorList>
            <person name="Goeker M."/>
        </authorList>
    </citation>
    <scope>NUCLEOTIDE SEQUENCE [LARGE SCALE GENOMIC DNA]</scope>
    <source>
        <strain evidence="2 3">DSM 19612</strain>
    </source>
</reference>
<dbReference type="PANTHER" id="PTHR45138">
    <property type="entry name" value="REGULATORY COMPONENTS OF SENSORY TRANSDUCTION SYSTEM"/>
    <property type="match status" value="1"/>
</dbReference>
<dbReference type="SMART" id="SM00267">
    <property type="entry name" value="GGDEF"/>
    <property type="match status" value="1"/>
</dbReference>
<evidence type="ECO:0000313" key="3">
    <source>
        <dbReference type="Proteomes" id="UP000581688"/>
    </source>
</evidence>
<dbReference type="GO" id="GO:0052621">
    <property type="term" value="F:diguanylate cyclase activity"/>
    <property type="evidence" value="ECO:0007669"/>
    <property type="project" value="TreeGrafter"/>
</dbReference>
<dbReference type="GO" id="GO:1902201">
    <property type="term" value="P:negative regulation of bacterial-type flagellum-dependent cell motility"/>
    <property type="evidence" value="ECO:0007669"/>
    <property type="project" value="TreeGrafter"/>
</dbReference>
<dbReference type="InterPro" id="IPR050469">
    <property type="entry name" value="Diguanylate_Cyclase"/>
</dbReference>
<feature type="domain" description="GGDEF" evidence="1">
    <location>
        <begin position="503"/>
        <end position="631"/>
    </location>
</feature>
<dbReference type="Gene3D" id="3.30.450.40">
    <property type="match status" value="2"/>
</dbReference>
<keyword evidence="3" id="KW-1185">Reference proteome</keyword>
<dbReference type="Gene3D" id="3.30.70.270">
    <property type="match status" value="1"/>
</dbReference>
<dbReference type="SMART" id="SM00065">
    <property type="entry name" value="GAF"/>
    <property type="match status" value="2"/>
</dbReference>